<name>A0ABQ1MNP0_9MICO</name>
<dbReference type="SMART" id="SM00895">
    <property type="entry name" value="FCD"/>
    <property type="match status" value="1"/>
</dbReference>
<dbReference type="Pfam" id="PF07729">
    <property type="entry name" value="FCD"/>
    <property type="match status" value="1"/>
</dbReference>
<keyword evidence="1" id="KW-0805">Transcription regulation</keyword>
<dbReference type="InterPro" id="IPR011711">
    <property type="entry name" value="GntR_C"/>
</dbReference>
<organism evidence="5 6">
    <name type="scientific">Brevibacterium sediminis</name>
    <dbReference type="NCBI Taxonomy" id="1857024"/>
    <lineage>
        <taxon>Bacteria</taxon>
        <taxon>Bacillati</taxon>
        <taxon>Actinomycetota</taxon>
        <taxon>Actinomycetes</taxon>
        <taxon>Micrococcales</taxon>
        <taxon>Brevibacteriaceae</taxon>
        <taxon>Brevibacterium</taxon>
    </lineage>
</organism>
<gene>
    <name evidence="5" type="ORF">GCM10010974_27410</name>
</gene>
<evidence type="ECO:0000256" key="3">
    <source>
        <dbReference type="ARBA" id="ARBA00023163"/>
    </source>
</evidence>
<sequence length="242" mass="27072">MSDLEHQSPVGGRLAKTDVVYRDLREAIESGELVPGQSLPEAYIVERTGASRTPVREALRRLAAEQLVEIAPRRAPVVSRLSLRQARAIFEYRRLLEPAAIKLIVGRLADEPGLTARFKALREQFAELVGRPYSTEFAEEFAKLAKAFDELVIELTPNEFLARGIVDLRPQARRLRRMAHADIARLQESVREHIDMCAAIVDKDAERAMSACQQHLFHVDRAIFDALLKSTAGRGADVDIAP</sequence>
<proteinExistence type="predicted"/>
<evidence type="ECO:0000313" key="6">
    <source>
        <dbReference type="Proteomes" id="UP000632322"/>
    </source>
</evidence>
<evidence type="ECO:0000256" key="2">
    <source>
        <dbReference type="ARBA" id="ARBA00023125"/>
    </source>
</evidence>
<dbReference type="SUPFAM" id="SSF48008">
    <property type="entry name" value="GntR ligand-binding domain-like"/>
    <property type="match status" value="1"/>
</dbReference>
<keyword evidence="2" id="KW-0238">DNA-binding</keyword>
<evidence type="ECO:0000259" key="4">
    <source>
        <dbReference type="PROSITE" id="PS50949"/>
    </source>
</evidence>
<dbReference type="Pfam" id="PF00392">
    <property type="entry name" value="GntR"/>
    <property type="match status" value="1"/>
</dbReference>
<dbReference type="CDD" id="cd07377">
    <property type="entry name" value="WHTH_GntR"/>
    <property type="match status" value="1"/>
</dbReference>
<evidence type="ECO:0000313" key="5">
    <source>
        <dbReference type="EMBL" id="GGC43556.1"/>
    </source>
</evidence>
<reference evidence="6" key="1">
    <citation type="journal article" date="2019" name="Int. J. Syst. Evol. Microbiol.">
        <title>The Global Catalogue of Microorganisms (GCM) 10K type strain sequencing project: providing services to taxonomists for standard genome sequencing and annotation.</title>
        <authorList>
            <consortium name="The Broad Institute Genomics Platform"/>
            <consortium name="The Broad Institute Genome Sequencing Center for Infectious Disease"/>
            <person name="Wu L."/>
            <person name="Ma J."/>
        </authorList>
    </citation>
    <scope>NUCLEOTIDE SEQUENCE [LARGE SCALE GENOMIC DNA]</scope>
    <source>
        <strain evidence="6">CGMCC 1.15472</strain>
    </source>
</reference>
<dbReference type="Proteomes" id="UP000632322">
    <property type="component" value="Unassembled WGS sequence"/>
</dbReference>
<dbReference type="RefSeq" id="WP_181272416.1">
    <property type="nucleotide sequence ID" value="NZ_JABKDD010000021.1"/>
</dbReference>
<feature type="domain" description="HTH gntR-type" evidence="4">
    <location>
        <begin position="14"/>
        <end position="81"/>
    </location>
</feature>
<dbReference type="SMART" id="SM00345">
    <property type="entry name" value="HTH_GNTR"/>
    <property type="match status" value="1"/>
</dbReference>
<accession>A0ABQ1MNP0</accession>
<dbReference type="InterPro" id="IPR036388">
    <property type="entry name" value="WH-like_DNA-bd_sf"/>
</dbReference>
<dbReference type="InterPro" id="IPR000524">
    <property type="entry name" value="Tscrpt_reg_HTH_GntR"/>
</dbReference>
<keyword evidence="6" id="KW-1185">Reference proteome</keyword>
<evidence type="ECO:0000256" key="1">
    <source>
        <dbReference type="ARBA" id="ARBA00023015"/>
    </source>
</evidence>
<dbReference type="Gene3D" id="1.20.120.530">
    <property type="entry name" value="GntR ligand-binding domain-like"/>
    <property type="match status" value="1"/>
</dbReference>
<dbReference type="InterPro" id="IPR008920">
    <property type="entry name" value="TF_FadR/GntR_C"/>
</dbReference>
<dbReference type="PANTHER" id="PTHR43537:SF24">
    <property type="entry name" value="GLUCONATE OPERON TRANSCRIPTIONAL REPRESSOR"/>
    <property type="match status" value="1"/>
</dbReference>
<protein>
    <submittedName>
        <fullName evidence="5">Transcriptional regulator</fullName>
    </submittedName>
</protein>
<dbReference type="PROSITE" id="PS50949">
    <property type="entry name" value="HTH_GNTR"/>
    <property type="match status" value="1"/>
</dbReference>
<keyword evidence="3" id="KW-0804">Transcription</keyword>
<dbReference type="PANTHER" id="PTHR43537">
    <property type="entry name" value="TRANSCRIPTIONAL REGULATOR, GNTR FAMILY"/>
    <property type="match status" value="1"/>
</dbReference>
<dbReference type="SUPFAM" id="SSF46785">
    <property type="entry name" value="Winged helix' DNA-binding domain"/>
    <property type="match status" value="1"/>
</dbReference>
<dbReference type="InterPro" id="IPR036390">
    <property type="entry name" value="WH_DNA-bd_sf"/>
</dbReference>
<dbReference type="Gene3D" id="1.10.10.10">
    <property type="entry name" value="Winged helix-like DNA-binding domain superfamily/Winged helix DNA-binding domain"/>
    <property type="match status" value="1"/>
</dbReference>
<dbReference type="EMBL" id="BMJG01000011">
    <property type="protein sequence ID" value="GGC43556.1"/>
    <property type="molecule type" value="Genomic_DNA"/>
</dbReference>
<comment type="caution">
    <text evidence="5">The sequence shown here is derived from an EMBL/GenBank/DDBJ whole genome shotgun (WGS) entry which is preliminary data.</text>
</comment>